<proteinExistence type="predicted"/>
<name>C7MML9_CRYCD</name>
<dbReference type="eggNOG" id="COG1309">
    <property type="taxonomic scope" value="Bacteria"/>
</dbReference>
<dbReference type="RefSeq" id="WP_012802847.1">
    <property type="nucleotide sequence ID" value="NC_013170.1"/>
</dbReference>
<dbReference type="InterPro" id="IPR001647">
    <property type="entry name" value="HTH_TetR"/>
</dbReference>
<dbReference type="GO" id="GO:0003677">
    <property type="term" value="F:DNA binding"/>
    <property type="evidence" value="ECO:0007669"/>
    <property type="project" value="UniProtKB-UniRule"/>
</dbReference>
<accession>C7MML9</accession>
<sequence length="194" mass="22050">MNERFFALPSTRRNAIINAGFETFSSYPYSKAPMSEVASAGGVSKPLLFHYFKNKLGLYLFLWEIALDALKCSIKDADVFASDNLFEILRRATSAKCTVMRSHPRLFAFATRAYYEEEPSVKAAIEKQVDEALSIAANSLSHLKDTGLREGLCAMDIYNDFLLLSEGYVMQRYRTDNIDVDAIERDFNAIINRW</sequence>
<organism evidence="4 5">
    <name type="scientific">Cryptobacterium curtum (strain ATCC 700683 / DSM 15641 / CCUG 43107 / 12-3)</name>
    <dbReference type="NCBI Taxonomy" id="469378"/>
    <lineage>
        <taxon>Bacteria</taxon>
        <taxon>Bacillati</taxon>
        <taxon>Actinomycetota</taxon>
        <taxon>Coriobacteriia</taxon>
        <taxon>Eggerthellales</taxon>
        <taxon>Eggerthellaceae</taxon>
        <taxon>Cryptobacterium</taxon>
    </lineage>
</organism>
<dbReference type="SUPFAM" id="SSF46689">
    <property type="entry name" value="Homeodomain-like"/>
    <property type="match status" value="1"/>
</dbReference>
<dbReference type="STRING" id="469378.Ccur_04360"/>
<feature type="DNA-binding region" description="H-T-H motif" evidence="2">
    <location>
        <begin position="33"/>
        <end position="52"/>
    </location>
</feature>
<evidence type="ECO:0000313" key="5">
    <source>
        <dbReference type="Proteomes" id="UP000000954"/>
    </source>
</evidence>
<reference evidence="4 5" key="1">
    <citation type="journal article" date="2009" name="Stand. Genomic Sci.">
        <title>Complete genome sequence of Cryptobacterium curtum type strain (12-3).</title>
        <authorList>
            <person name="Mavrommatis K."/>
            <person name="Pukall R."/>
            <person name="Rohde C."/>
            <person name="Chen F."/>
            <person name="Sims D."/>
            <person name="Brettin T."/>
            <person name="Kuske C."/>
            <person name="Detter J.C."/>
            <person name="Han C."/>
            <person name="Lapidus A."/>
            <person name="Copeland A."/>
            <person name="Glavina Del Rio T."/>
            <person name="Nolan M."/>
            <person name="Lucas S."/>
            <person name="Tice H."/>
            <person name="Cheng J.F."/>
            <person name="Bruce D."/>
            <person name="Goodwin L."/>
            <person name="Pitluck S."/>
            <person name="Ovchinnikova G."/>
            <person name="Pati A."/>
            <person name="Ivanova N."/>
            <person name="Chen A."/>
            <person name="Palaniappan K."/>
            <person name="Chain P."/>
            <person name="D'haeseleer P."/>
            <person name="Goker M."/>
            <person name="Bristow J."/>
            <person name="Eisen J.A."/>
            <person name="Markowitz V."/>
            <person name="Hugenholtz P."/>
            <person name="Rohde M."/>
            <person name="Klenk H.P."/>
            <person name="Kyrpides N.C."/>
        </authorList>
    </citation>
    <scope>NUCLEOTIDE SEQUENCE [LARGE SCALE GENOMIC DNA]</scope>
    <source>
        <strain evidence="5">ATCC 700683 / DSM 15641 / 12-3</strain>
    </source>
</reference>
<dbReference type="Gene3D" id="1.10.357.10">
    <property type="entry name" value="Tetracycline Repressor, domain 2"/>
    <property type="match status" value="1"/>
</dbReference>
<dbReference type="KEGG" id="ccu:Ccur_04360"/>
<dbReference type="EMBL" id="CP001682">
    <property type="protein sequence ID" value="ACU94159.1"/>
    <property type="molecule type" value="Genomic_DNA"/>
</dbReference>
<dbReference type="Pfam" id="PF00440">
    <property type="entry name" value="TetR_N"/>
    <property type="match status" value="1"/>
</dbReference>
<dbReference type="AlphaFoldDB" id="C7MML9"/>
<evidence type="ECO:0000256" key="1">
    <source>
        <dbReference type="ARBA" id="ARBA00023125"/>
    </source>
</evidence>
<dbReference type="InterPro" id="IPR036271">
    <property type="entry name" value="Tet_transcr_reg_TetR-rel_C_sf"/>
</dbReference>
<keyword evidence="5" id="KW-1185">Reference proteome</keyword>
<protein>
    <submittedName>
        <fullName evidence="4">Transcriptional regulator</fullName>
    </submittedName>
</protein>
<evidence type="ECO:0000259" key="3">
    <source>
        <dbReference type="PROSITE" id="PS50977"/>
    </source>
</evidence>
<gene>
    <name evidence="4" type="ordered locus">Ccur_04360</name>
</gene>
<dbReference type="OrthoDB" id="8479950at2"/>
<dbReference type="PROSITE" id="PS50977">
    <property type="entry name" value="HTH_TETR_2"/>
    <property type="match status" value="1"/>
</dbReference>
<dbReference type="InterPro" id="IPR009057">
    <property type="entry name" value="Homeodomain-like_sf"/>
</dbReference>
<feature type="domain" description="HTH tetR-type" evidence="3">
    <location>
        <begin position="10"/>
        <end position="70"/>
    </location>
</feature>
<evidence type="ECO:0000256" key="2">
    <source>
        <dbReference type="PROSITE-ProRule" id="PRU00335"/>
    </source>
</evidence>
<keyword evidence="1 2" id="KW-0238">DNA-binding</keyword>
<evidence type="ECO:0000313" key="4">
    <source>
        <dbReference type="EMBL" id="ACU94159.1"/>
    </source>
</evidence>
<dbReference type="SUPFAM" id="SSF48498">
    <property type="entry name" value="Tetracyclin repressor-like, C-terminal domain"/>
    <property type="match status" value="1"/>
</dbReference>
<dbReference type="HOGENOM" id="CLU_069356_45_0_11"/>
<dbReference type="Proteomes" id="UP000000954">
    <property type="component" value="Chromosome"/>
</dbReference>